<sequence>MKQLISAEVVRSEHAAGKRDIIVTRNGHIVTPEARTVAEGLGILIREGAGEHKEGGAKHCGAPPAPAMPAAAAALPAEALAHIRKAVLAQLPEGAVSAEVVDQLVTKVAREQLARQAATAAVNAPPKPAALPAAPPAAEPAAAAGPQPYESRTIAGGIKVVKGDSVRMGLFDGAGEDSHVGIADVVTSADGSSMAAGFMSWNRCFFPWTLNYDEVDLVLEGELHIRCNGQTAVGKAGDVIFIPKGSNIEFGTPSEVRFLYVAYPANWADC</sequence>
<dbReference type="Proteomes" id="UP000308430">
    <property type="component" value="Unassembled WGS sequence"/>
</dbReference>
<accession>A0A4S4B391</accession>
<reference evidence="2 3" key="1">
    <citation type="submission" date="2019-04" db="EMBL/GenBank/DDBJ databases">
        <title>Azoarcus nasutitermitis sp. nov. isolated from termite nest.</title>
        <authorList>
            <person name="Lin S.-Y."/>
            <person name="Hameed A."/>
            <person name="Hsu Y.-H."/>
            <person name="Young C.-C."/>
        </authorList>
    </citation>
    <scope>NUCLEOTIDE SEQUENCE [LARGE SCALE GENOMIC DNA]</scope>
    <source>
        <strain evidence="2 3">CC-YHH838</strain>
    </source>
</reference>
<dbReference type="EMBL" id="SSOC01000001">
    <property type="protein sequence ID" value="THF67025.1"/>
    <property type="molecule type" value="Genomic_DNA"/>
</dbReference>
<evidence type="ECO:0000256" key="1">
    <source>
        <dbReference type="SAM" id="MobiDB-lite"/>
    </source>
</evidence>
<protein>
    <submittedName>
        <fullName evidence="2">Ethanolamine utilization acetate kinase EutQ</fullName>
    </submittedName>
</protein>
<dbReference type="OrthoDB" id="3828611at2"/>
<dbReference type="Gene3D" id="2.60.120.10">
    <property type="entry name" value="Jelly Rolls"/>
    <property type="match status" value="1"/>
</dbReference>
<dbReference type="InterPro" id="IPR010424">
    <property type="entry name" value="EutQ"/>
</dbReference>
<gene>
    <name evidence="2" type="primary">eutQ</name>
    <name evidence="2" type="ORF">E6C76_01125</name>
</gene>
<dbReference type="InterPro" id="IPR014710">
    <property type="entry name" value="RmlC-like_jellyroll"/>
</dbReference>
<organism evidence="2 3">
    <name type="scientific">Pseudothauera nasutitermitis</name>
    <dbReference type="NCBI Taxonomy" id="2565930"/>
    <lineage>
        <taxon>Bacteria</taxon>
        <taxon>Pseudomonadati</taxon>
        <taxon>Pseudomonadota</taxon>
        <taxon>Betaproteobacteria</taxon>
        <taxon>Rhodocyclales</taxon>
        <taxon>Zoogloeaceae</taxon>
        <taxon>Pseudothauera</taxon>
    </lineage>
</organism>
<dbReference type="SUPFAM" id="SSF51182">
    <property type="entry name" value="RmlC-like cupins"/>
    <property type="match status" value="1"/>
</dbReference>
<keyword evidence="2" id="KW-0418">Kinase</keyword>
<name>A0A4S4B391_9RHOO</name>
<keyword evidence="2" id="KW-0808">Transferase</keyword>
<dbReference type="RefSeq" id="WP_136346434.1">
    <property type="nucleotide sequence ID" value="NZ_SSOC01000001.1"/>
</dbReference>
<dbReference type="NCBIfam" id="NF012001">
    <property type="entry name" value="PRK15457.1"/>
    <property type="match status" value="1"/>
</dbReference>
<feature type="compositionally biased region" description="Low complexity" evidence="1">
    <location>
        <begin position="139"/>
        <end position="148"/>
    </location>
</feature>
<comment type="caution">
    <text evidence="2">The sequence shown here is derived from an EMBL/GenBank/DDBJ whole genome shotgun (WGS) entry which is preliminary data.</text>
</comment>
<evidence type="ECO:0000313" key="2">
    <source>
        <dbReference type="EMBL" id="THF67025.1"/>
    </source>
</evidence>
<dbReference type="CDD" id="cd02228">
    <property type="entry name" value="cupin_EutQ"/>
    <property type="match status" value="1"/>
</dbReference>
<feature type="region of interest" description="Disordered" evidence="1">
    <location>
        <begin position="119"/>
        <end position="148"/>
    </location>
</feature>
<dbReference type="PANTHER" id="PTHR36169:SF1">
    <property type="entry name" value="ACETATE KINASE EUTQ"/>
    <property type="match status" value="1"/>
</dbReference>
<dbReference type="PANTHER" id="PTHR36169">
    <property type="entry name" value="ETHANOLAMINE UTILIZATION PROTEIN EUTQ"/>
    <property type="match status" value="1"/>
</dbReference>
<evidence type="ECO:0000313" key="3">
    <source>
        <dbReference type="Proteomes" id="UP000308430"/>
    </source>
</evidence>
<dbReference type="AlphaFoldDB" id="A0A4S4B391"/>
<dbReference type="GO" id="GO:0016301">
    <property type="term" value="F:kinase activity"/>
    <property type="evidence" value="ECO:0007669"/>
    <property type="project" value="UniProtKB-KW"/>
</dbReference>
<keyword evidence="3" id="KW-1185">Reference proteome</keyword>
<dbReference type="Pfam" id="PF06249">
    <property type="entry name" value="EutQ"/>
    <property type="match status" value="1"/>
</dbReference>
<dbReference type="InterPro" id="IPR011051">
    <property type="entry name" value="RmlC_Cupin_sf"/>
</dbReference>
<feature type="compositionally biased region" description="Pro residues" evidence="1">
    <location>
        <begin position="125"/>
        <end position="138"/>
    </location>
</feature>
<proteinExistence type="predicted"/>